<dbReference type="Proteomes" id="UP001144256">
    <property type="component" value="Unassembled WGS sequence"/>
</dbReference>
<dbReference type="InterPro" id="IPR029441">
    <property type="entry name" value="Cass2"/>
</dbReference>
<evidence type="ECO:0000256" key="3">
    <source>
        <dbReference type="ARBA" id="ARBA00023163"/>
    </source>
</evidence>
<dbReference type="SMART" id="SM00871">
    <property type="entry name" value="AraC_E_bind"/>
    <property type="match status" value="1"/>
</dbReference>
<name>A0A9W5YC66_9FIRM</name>
<reference evidence="5" key="1">
    <citation type="submission" date="2022-06" db="EMBL/GenBank/DDBJ databases">
        <title>Vallitalea longa sp. nov., an anaerobic bacterium isolated from marine sediment.</title>
        <authorList>
            <person name="Hirano S."/>
            <person name="Terahara T."/>
            <person name="Mori K."/>
            <person name="Hamada M."/>
            <person name="Matsumoto R."/>
            <person name="Kobayashi T."/>
        </authorList>
    </citation>
    <scope>NUCLEOTIDE SEQUENCE</scope>
    <source>
        <strain evidence="5">SH18-1</strain>
    </source>
</reference>
<dbReference type="EMBL" id="BRLB01000005">
    <property type="protein sequence ID" value="GKX29648.1"/>
    <property type="molecule type" value="Genomic_DNA"/>
</dbReference>
<accession>A0A9W5YC66</accession>
<keyword evidence="3" id="KW-0804">Transcription</keyword>
<dbReference type="InterPro" id="IPR010499">
    <property type="entry name" value="AraC_E-bd"/>
</dbReference>
<dbReference type="Pfam" id="PF12833">
    <property type="entry name" value="HTH_18"/>
    <property type="match status" value="1"/>
</dbReference>
<dbReference type="PROSITE" id="PS01124">
    <property type="entry name" value="HTH_ARAC_FAMILY_2"/>
    <property type="match status" value="1"/>
</dbReference>
<keyword evidence="1" id="KW-0805">Transcription regulation</keyword>
<comment type="caution">
    <text evidence="5">The sequence shown here is derived from an EMBL/GenBank/DDBJ whole genome shotgun (WGS) entry which is preliminary data.</text>
</comment>
<dbReference type="AlphaFoldDB" id="A0A9W5YC66"/>
<keyword evidence="6" id="KW-1185">Reference proteome</keyword>
<dbReference type="SUPFAM" id="SSF55136">
    <property type="entry name" value="Probable bacterial effector-binding domain"/>
    <property type="match status" value="1"/>
</dbReference>
<dbReference type="GO" id="GO:0043565">
    <property type="term" value="F:sequence-specific DNA binding"/>
    <property type="evidence" value="ECO:0007669"/>
    <property type="project" value="InterPro"/>
</dbReference>
<dbReference type="InterPro" id="IPR011256">
    <property type="entry name" value="Reg_factor_effector_dom_sf"/>
</dbReference>
<organism evidence="5 6">
    <name type="scientific">Vallitalea longa</name>
    <dbReference type="NCBI Taxonomy" id="2936439"/>
    <lineage>
        <taxon>Bacteria</taxon>
        <taxon>Bacillati</taxon>
        <taxon>Bacillota</taxon>
        <taxon>Clostridia</taxon>
        <taxon>Lachnospirales</taxon>
        <taxon>Vallitaleaceae</taxon>
        <taxon>Vallitalea</taxon>
    </lineage>
</organism>
<dbReference type="InterPro" id="IPR050959">
    <property type="entry name" value="MarA-like"/>
</dbReference>
<evidence type="ECO:0000256" key="1">
    <source>
        <dbReference type="ARBA" id="ARBA00023015"/>
    </source>
</evidence>
<dbReference type="Gene3D" id="3.20.80.10">
    <property type="entry name" value="Regulatory factor, effector binding domain"/>
    <property type="match status" value="1"/>
</dbReference>
<dbReference type="Gene3D" id="1.10.10.60">
    <property type="entry name" value="Homeodomain-like"/>
    <property type="match status" value="2"/>
</dbReference>
<keyword evidence="2" id="KW-0238">DNA-binding</keyword>
<dbReference type="GO" id="GO:0003700">
    <property type="term" value="F:DNA-binding transcription factor activity"/>
    <property type="evidence" value="ECO:0007669"/>
    <property type="project" value="InterPro"/>
</dbReference>
<dbReference type="PROSITE" id="PS00041">
    <property type="entry name" value="HTH_ARAC_FAMILY_1"/>
    <property type="match status" value="1"/>
</dbReference>
<feature type="domain" description="HTH araC/xylS-type" evidence="4">
    <location>
        <begin position="8"/>
        <end position="106"/>
    </location>
</feature>
<dbReference type="InterPro" id="IPR018062">
    <property type="entry name" value="HTH_AraC-typ_CS"/>
</dbReference>
<dbReference type="InterPro" id="IPR009057">
    <property type="entry name" value="Homeodomain-like_sf"/>
</dbReference>
<dbReference type="InterPro" id="IPR018060">
    <property type="entry name" value="HTH_AraC"/>
</dbReference>
<dbReference type="Pfam" id="PF14526">
    <property type="entry name" value="Cass2"/>
    <property type="match status" value="1"/>
</dbReference>
<evidence type="ECO:0000259" key="4">
    <source>
        <dbReference type="PROSITE" id="PS01124"/>
    </source>
</evidence>
<evidence type="ECO:0000313" key="5">
    <source>
        <dbReference type="EMBL" id="GKX29648.1"/>
    </source>
</evidence>
<sequence>MDWIDRLNEAIDYIEKNLDNEISNDVLGKIALCPMGTLQRTFSLMTGITISEYIRRRKLTMAAFDLQSTDCKVIDIAMKYGYTSSDAFCVAFKRMHGTSPINAKHQNIRLKSYPRLSFTLKIEGEIEMDYHIVEKESFKVVGKIVTSTSEENKVPAFWNQCKEDGTVDKLINISVDSTTIGMCFGYNDEGLNDYMVGVETNHEPIEGTKTIEVTKSTWLVFESIGPIQPNLGNTWGRIYGEFLPQSTYKQACLPTIEKYFGGNVNADDYRVEIWIPIITK</sequence>
<dbReference type="RefSeq" id="WP_281815227.1">
    <property type="nucleotide sequence ID" value="NZ_BRLB01000005.1"/>
</dbReference>
<evidence type="ECO:0000256" key="2">
    <source>
        <dbReference type="ARBA" id="ARBA00023125"/>
    </source>
</evidence>
<protein>
    <submittedName>
        <fullName evidence="5">AraC family transcriptional regulator</fullName>
    </submittedName>
</protein>
<gene>
    <name evidence="5" type="ORF">SH1V18_21280</name>
</gene>
<dbReference type="SUPFAM" id="SSF46689">
    <property type="entry name" value="Homeodomain-like"/>
    <property type="match status" value="2"/>
</dbReference>
<evidence type="ECO:0000313" key="6">
    <source>
        <dbReference type="Proteomes" id="UP001144256"/>
    </source>
</evidence>
<dbReference type="PANTHER" id="PTHR47504:SF5">
    <property type="entry name" value="RIGHT ORIGIN-BINDING PROTEIN"/>
    <property type="match status" value="1"/>
</dbReference>
<dbReference type="PANTHER" id="PTHR47504">
    <property type="entry name" value="RIGHT ORIGIN-BINDING PROTEIN"/>
    <property type="match status" value="1"/>
</dbReference>
<dbReference type="SMART" id="SM00342">
    <property type="entry name" value="HTH_ARAC"/>
    <property type="match status" value="1"/>
</dbReference>
<proteinExistence type="predicted"/>